<evidence type="ECO:0000256" key="2">
    <source>
        <dbReference type="SAM" id="MobiDB-lite"/>
    </source>
</evidence>
<feature type="non-terminal residue" evidence="4">
    <location>
        <position position="1"/>
    </location>
</feature>
<reference evidence="4" key="1">
    <citation type="journal article" date="2021" name="Proc. Natl. Acad. Sci. U.S.A.">
        <title>Three genomes in the algal genus Volvox reveal the fate of a haploid sex-determining region after a transition to homothallism.</title>
        <authorList>
            <person name="Yamamoto K."/>
            <person name="Hamaji T."/>
            <person name="Kawai-Toyooka H."/>
            <person name="Matsuzaki R."/>
            <person name="Takahashi F."/>
            <person name="Nishimura Y."/>
            <person name="Kawachi M."/>
            <person name="Noguchi H."/>
            <person name="Minakuchi Y."/>
            <person name="Umen J.G."/>
            <person name="Toyoda A."/>
            <person name="Nozaki H."/>
        </authorList>
    </citation>
    <scope>NUCLEOTIDE SEQUENCE</scope>
    <source>
        <strain evidence="4">NIES-3785</strain>
    </source>
</reference>
<dbReference type="AlphaFoldDB" id="A0A8J4LZB8"/>
<feature type="domain" description="Nephrocystin 3-like N-terminal" evidence="3">
    <location>
        <begin position="87"/>
        <end position="175"/>
    </location>
</feature>
<evidence type="ECO:0000313" key="5">
    <source>
        <dbReference type="Proteomes" id="UP000722791"/>
    </source>
</evidence>
<evidence type="ECO:0000256" key="1">
    <source>
        <dbReference type="ARBA" id="ARBA00022737"/>
    </source>
</evidence>
<organism evidence="4 5">
    <name type="scientific">Volvox reticuliferus</name>
    <dbReference type="NCBI Taxonomy" id="1737510"/>
    <lineage>
        <taxon>Eukaryota</taxon>
        <taxon>Viridiplantae</taxon>
        <taxon>Chlorophyta</taxon>
        <taxon>core chlorophytes</taxon>
        <taxon>Chlorophyceae</taxon>
        <taxon>CS clade</taxon>
        <taxon>Chlamydomonadales</taxon>
        <taxon>Volvocaceae</taxon>
        <taxon>Volvox</taxon>
    </lineage>
</organism>
<name>A0A8J4LZB8_9CHLO</name>
<dbReference type="InterPro" id="IPR056884">
    <property type="entry name" value="NPHP3-like_N"/>
</dbReference>
<protein>
    <recommendedName>
        <fullName evidence="3">Nephrocystin 3-like N-terminal domain-containing protein</fullName>
    </recommendedName>
</protein>
<evidence type="ECO:0000313" key="4">
    <source>
        <dbReference type="EMBL" id="GIM16425.1"/>
    </source>
</evidence>
<gene>
    <name evidence="4" type="ORF">Vretimale_19002</name>
</gene>
<proteinExistence type="predicted"/>
<comment type="caution">
    <text evidence="4">The sequence shown here is derived from an EMBL/GenBank/DDBJ whole genome shotgun (WGS) entry which is preliminary data.</text>
</comment>
<dbReference type="Pfam" id="PF24883">
    <property type="entry name" value="NPHP3_N"/>
    <property type="match status" value="1"/>
</dbReference>
<sequence length="284" mass="30223">LTALTPRAMLPEERARLFSKIDIRQSRCKYKVDRDALLDSARSAAGPGGLDAVNSMLRLTLMLRPHIADVHPELNLGRMIEVPELWDMSKVDHWLSLPETSKQFPAMTLYGPACSGKTVAAAAVAGHLRSRGIPMAVHFCNVSDVRTLEPVAVVISIALQLAQAPGIGPRLLRQYGELPAGLLADLVSYNNTPLAIEAAVEVLLVQPLQRLLQPDTDAGGDQGGGGGDGGDGGGRGWHDNGDVGALGGGCDEDLEGGGARAFKPWGQSPYGRQPIGMDPPRWWC</sequence>
<keyword evidence="1" id="KW-0677">Repeat</keyword>
<feature type="compositionally biased region" description="Gly residues" evidence="2">
    <location>
        <begin position="220"/>
        <end position="235"/>
    </location>
</feature>
<dbReference type="Proteomes" id="UP000722791">
    <property type="component" value="Unassembled WGS sequence"/>
</dbReference>
<evidence type="ECO:0000259" key="3">
    <source>
        <dbReference type="Pfam" id="PF24883"/>
    </source>
</evidence>
<feature type="region of interest" description="Disordered" evidence="2">
    <location>
        <begin position="213"/>
        <end position="284"/>
    </location>
</feature>
<accession>A0A8J4LZB8</accession>
<dbReference type="EMBL" id="BNCQ01000078">
    <property type="protein sequence ID" value="GIM16425.1"/>
    <property type="molecule type" value="Genomic_DNA"/>
</dbReference>